<gene>
    <name evidence="2" type="ORF">CKF54_00490</name>
</gene>
<evidence type="ECO:0000313" key="2">
    <source>
        <dbReference type="EMBL" id="RIY34508.1"/>
    </source>
</evidence>
<proteinExistence type="predicted"/>
<dbReference type="AlphaFoldDB" id="A0A3A1YBG2"/>
<evidence type="ECO:0000256" key="1">
    <source>
        <dbReference type="SAM" id="Coils"/>
    </source>
</evidence>
<organism evidence="2 3">
    <name type="scientific">Psittacicella hinzii</name>
    <dbReference type="NCBI Taxonomy" id="2028575"/>
    <lineage>
        <taxon>Bacteria</taxon>
        <taxon>Pseudomonadati</taxon>
        <taxon>Pseudomonadota</taxon>
        <taxon>Gammaproteobacteria</taxon>
        <taxon>Pasteurellales</taxon>
        <taxon>Psittacicellaceae</taxon>
        <taxon>Psittacicella</taxon>
    </lineage>
</organism>
<feature type="coiled-coil region" evidence="1">
    <location>
        <begin position="19"/>
        <end position="50"/>
    </location>
</feature>
<name>A0A3A1YBG2_9GAMM</name>
<dbReference type="Proteomes" id="UP000265691">
    <property type="component" value="Unassembled WGS sequence"/>
</dbReference>
<accession>A0A3A1YBG2</accession>
<dbReference type="EMBL" id="NRHC01000002">
    <property type="protein sequence ID" value="RIY34508.1"/>
    <property type="molecule type" value="Genomic_DNA"/>
</dbReference>
<evidence type="ECO:0000313" key="3">
    <source>
        <dbReference type="Proteomes" id="UP000265691"/>
    </source>
</evidence>
<keyword evidence="3" id="KW-1185">Reference proteome</keyword>
<keyword evidence="1" id="KW-0175">Coiled coil</keyword>
<reference evidence="2 3" key="1">
    <citation type="submission" date="2017-08" db="EMBL/GenBank/DDBJ databases">
        <title>Reclassification of Bisgaard taxon 37 and 44.</title>
        <authorList>
            <person name="Christensen H."/>
        </authorList>
    </citation>
    <scope>NUCLEOTIDE SEQUENCE [LARGE SCALE GENOMIC DNA]</scope>
    <source>
        <strain evidence="2 3">B96_3</strain>
    </source>
</reference>
<comment type="caution">
    <text evidence="2">The sequence shown here is derived from an EMBL/GenBank/DDBJ whole genome shotgun (WGS) entry which is preliminary data.</text>
</comment>
<protein>
    <submittedName>
        <fullName evidence="2">Uncharacterized protein</fullName>
    </submittedName>
</protein>
<sequence>MSEKKESQVFNFSISFSYDQETEKELLKKQKQLVELKDSINQTLKDLEESVQVFVKSKE</sequence>
<dbReference type="RefSeq" id="WP_119524276.1">
    <property type="nucleotide sequence ID" value="NZ_NRHC01000002.1"/>
</dbReference>